<keyword evidence="1" id="KW-0472">Membrane</keyword>
<organism evidence="2 3">
    <name type="scientific">Nitrosomonas marina</name>
    <dbReference type="NCBI Taxonomy" id="917"/>
    <lineage>
        <taxon>Bacteria</taxon>
        <taxon>Pseudomonadati</taxon>
        <taxon>Pseudomonadota</taxon>
        <taxon>Betaproteobacteria</taxon>
        <taxon>Nitrosomonadales</taxon>
        <taxon>Nitrosomonadaceae</taxon>
        <taxon>Nitrosomonas</taxon>
    </lineage>
</organism>
<gene>
    <name evidence="2" type="ORF">SAMN05216326_11545</name>
</gene>
<keyword evidence="1" id="KW-1133">Transmembrane helix</keyword>
<keyword evidence="1" id="KW-0812">Transmembrane</keyword>
<sequence length="43" mass="5107">MITILINVLSVFVTFLLFYCLKSRIKRYMPDTENPRELSLVKT</sequence>
<evidence type="ECO:0000313" key="2">
    <source>
        <dbReference type="EMBL" id="SET20404.1"/>
    </source>
</evidence>
<dbReference type="Proteomes" id="UP000199345">
    <property type="component" value="Unassembled WGS sequence"/>
</dbReference>
<feature type="transmembrane region" description="Helical" evidence="1">
    <location>
        <begin position="6"/>
        <end position="21"/>
    </location>
</feature>
<evidence type="ECO:0000313" key="3">
    <source>
        <dbReference type="Proteomes" id="UP000199345"/>
    </source>
</evidence>
<evidence type="ECO:0000256" key="1">
    <source>
        <dbReference type="SAM" id="Phobius"/>
    </source>
</evidence>
<protein>
    <submittedName>
        <fullName evidence="2">Uncharacterized protein</fullName>
    </submittedName>
</protein>
<dbReference type="EMBL" id="FOIA01000015">
    <property type="protein sequence ID" value="SET20404.1"/>
    <property type="molecule type" value="Genomic_DNA"/>
</dbReference>
<proteinExistence type="predicted"/>
<accession>A0A1I0CL48</accession>
<reference evidence="3" key="1">
    <citation type="submission" date="2016-10" db="EMBL/GenBank/DDBJ databases">
        <authorList>
            <person name="Varghese N."/>
            <person name="Submissions S."/>
        </authorList>
    </citation>
    <scope>NUCLEOTIDE SEQUENCE [LARGE SCALE GENOMIC DNA]</scope>
    <source>
        <strain evidence="3">Nm71</strain>
    </source>
</reference>
<dbReference type="AlphaFoldDB" id="A0A1I0CL48"/>
<name>A0A1I0CL48_9PROT</name>
<keyword evidence="3" id="KW-1185">Reference proteome</keyword>